<protein>
    <submittedName>
        <fullName evidence="3">NADPH2:quinone reductase</fullName>
    </submittedName>
</protein>
<dbReference type="RefSeq" id="WP_092682379.1">
    <property type="nucleotide sequence ID" value="NZ_FNMZ01000004.1"/>
</dbReference>
<dbReference type="PANTHER" id="PTHR44154">
    <property type="entry name" value="QUINONE OXIDOREDUCTASE"/>
    <property type="match status" value="1"/>
</dbReference>
<keyword evidence="1" id="KW-0521">NADP</keyword>
<dbReference type="InterPro" id="IPR011032">
    <property type="entry name" value="GroES-like_sf"/>
</dbReference>
<dbReference type="Proteomes" id="UP000199118">
    <property type="component" value="Unassembled WGS sequence"/>
</dbReference>
<dbReference type="OrthoDB" id="7355832at2"/>
<dbReference type="Gene3D" id="3.40.50.720">
    <property type="entry name" value="NAD(P)-binding Rossmann-like Domain"/>
    <property type="match status" value="1"/>
</dbReference>
<organism evidence="3 4">
    <name type="scientific">Albimonas donghaensis</name>
    <dbReference type="NCBI Taxonomy" id="356660"/>
    <lineage>
        <taxon>Bacteria</taxon>
        <taxon>Pseudomonadati</taxon>
        <taxon>Pseudomonadota</taxon>
        <taxon>Alphaproteobacteria</taxon>
        <taxon>Rhodobacterales</taxon>
        <taxon>Paracoccaceae</taxon>
        <taxon>Albimonas</taxon>
    </lineage>
</organism>
<dbReference type="SUPFAM" id="SSF50129">
    <property type="entry name" value="GroES-like"/>
    <property type="match status" value="1"/>
</dbReference>
<proteinExistence type="predicted"/>
<reference evidence="3 4" key="1">
    <citation type="submission" date="2016-10" db="EMBL/GenBank/DDBJ databases">
        <authorList>
            <person name="de Groot N.N."/>
        </authorList>
    </citation>
    <scope>NUCLEOTIDE SEQUENCE [LARGE SCALE GENOMIC DNA]</scope>
    <source>
        <strain evidence="3 4">DSM 17890</strain>
    </source>
</reference>
<dbReference type="STRING" id="356660.SAMN05444336_104147"/>
<dbReference type="Gene3D" id="3.90.180.10">
    <property type="entry name" value="Medium-chain alcohol dehydrogenases, catalytic domain"/>
    <property type="match status" value="1"/>
</dbReference>
<keyword evidence="4" id="KW-1185">Reference proteome</keyword>
<evidence type="ECO:0000313" key="3">
    <source>
        <dbReference type="EMBL" id="SDX27582.1"/>
    </source>
</evidence>
<dbReference type="SMART" id="SM00829">
    <property type="entry name" value="PKS_ER"/>
    <property type="match status" value="1"/>
</dbReference>
<accession>A0A1H3ACZ1</accession>
<feature type="domain" description="Enoyl reductase (ER)" evidence="2">
    <location>
        <begin position="12"/>
        <end position="326"/>
    </location>
</feature>
<evidence type="ECO:0000313" key="4">
    <source>
        <dbReference type="Proteomes" id="UP000199118"/>
    </source>
</evidence>
<dbReference type="SUPFAM" id="SSF51735">
    <property type="entry name" value="NAD(P)-binding Rossmann-fold domains"/>
    <property type="match status" value="1"/>
</dbReference>
<sequence>MRAAWYDRQGPAAEVLQVGDLPTPEPGPGEARVRLRASGANPADMARRAGPAHVMEGPRIIPHSDGAGVVDAVGPGADPGLIGRRVWLYNGQRGGRAHGTAAEAIALDASLLTPLPDHVSFEEGACLGIPCMTAWACVHSDGPVTGRTVLVTGGAGAVGNYAVQHAVRDGARVIATVSDPESEAAARAAGAHAVLRRDAPDLADEILEAASGPVDRIVEVDLGGDAAVAQRVIGVNGVIAAYASRGDPRPALDVYGLLRRNVTLRMFLLPISPLPLRQAAQAAIAAWLSDPAQPARHAVAARFPLADIAAAHQAIEAGGKRGTVVLLPER</sequence>
<dbReference type="InterPro" id="IPR036291">
    <property type="entry name" value="NAD(P)-bd_dom_sf"/>
</dbReference>
<dbReference type="GO" id="GO:0016491">
    <property type="term" value="F:oxidoreductase activity"/>
    <property type="evidence" value="ECO:0007669"/>
    <property type="project" value="InterPro"/>
</dbReference>
<evidence type="ECO:0000256" key="1">
    <source>
        <dbReference type="ARBA" id="ARBA00022857"/>
    </source>
</evidence>
<dbReference type="InterPro" id="IPR013154">
    <property type="entry name" value="ADH-like_N"/>
</dbReference>
<dbReference type="InterPro" id="IPR013149">
    <property type="entry name" value="ADH-like_C"/>
</dbReference>
<dbReference type="AlphaFoldDB" id="A0A1H3ACZ1"/>
<dbReference type="PANTHER" id="PTHR44154:SF1">
    <property type="entry name" value="QUINONE OXIDOREDUCTASE"/>
    <property type="match status" value="1"/>
</dbReference>
<dbReference type="EMBL" id="FNMZ01000004">
    <property type="protein sequence ID" value="SDX27582.1"/>
    <property type="molecule type" value="Genomic_DNA"/>
</dbReference>
<name>A0A1H3ACZ1_9RHOB</name>
<dbReference type="Pfam" id="PF08240">
    <property type="entry name" value="ADH_N"/>
    <property type="match status" value="1"/>
</dbReference>
<dbReference type="CDD" id="cd08253">
    <property type="entry name" value="zeta_crystallin"/>
    <property type="match status" value="1"/>
</dbReference>
<dbReference type="Pfam" id="PF00107">
    <property type="entry name" value="ADH_zinc_N"/>
    <property type="match status" value="1"/>
</dbReference>
<dbReference type="InterPro" id="IPR020843">
    <property type="entry name" value="ER"/>
</dbReference>
<gene>
    <name evidence="3" type="ORF">SAMN05444336_104147</name>
</gene>
<dbReference type="InterPro" id="IPR051603">
    <property type="entry name" value="Zinc-ADH_QOR/CCCR"/>
</dbReference>
<evidence type="ECO:0000259" key="2">
    <source>
        <dbReference type="SMART" id="SM00829"/>
    </source>
</evidence>